<name>A0A401RFX4_CHIPU</name>
<dbReference type="Proteomes" id="UP000287033">
    <property type="component" value="Unassembled WGS sequence"/>
</dbReference>
<evidence type="ECO:0000313" key="1">
    <source>
        <dbReference type="EMBL" id="GCC17024.1"/>
    </source>
</evidence>
<protein>
    <submittedName>
        <fullName evidence="1">Uncharacterized protein</fullName>
    </submittedName>
</protein>
<dbReference type="EMBL" id="BEZZ01001283">
    <property type="protein sequence ID" value="GCC17024.1"/>
    <property type="molecule type" value="Genomic_DNA"/>
</dbReference>
<evidence type="ECO:0000313" key="2">
    <source>
        <dbReference type="Proteomes" id="UP000287033"/>
    </source>
</evidence>
<organism evidence="1 2">
    <name type="scientific">Chiloscyllium punctatum</name>
    <name type="common">Brownbanded bambooshark</name>
    <name type="synonym">Hemiscyllium punctatum</name>
    <dbReference type="NCBI Taxonomy" id="137246"/>
    <lineage>
        <taxon>Eukaryota</taxon>
        <taxon>Metazoa</taxon>
        <taxon>Chordata</taxon>
        <taxon>Craniata</taxon>
        <taxon>Vertebrata</taxon>
        <taxon>Chondrichthyes</taxon>
        <taxon>Elasmobranchii</taxon>
        <taxon>Galeomorphii</taxon>
        <taxon>Galeoidea</taxon>
        <taxon>Orectolobiformes</taxon>
        <taxon>Hemiscylliidae</taxon>
        <taxon>Chiloscyllium</taxon>
    </lineage>
</organism>
<gene>
    <name evidence="1" type="ORF">chiPu_0017423</name>
</gene>
<accession>A0A401RFX4</accession>
<reference evidence="1 2" key="1">
    <citation type="journal article" date="2018" name="Nat. Ecol. Evol.">
        <title>Shark genomes provide insights into elasmobranch evolution and the origin of vertebrates.</title>
        <authorList>
            <person name="Hara Y"/>
            <person name="Yamaguchi K"/>
            <person name="Onimaru K"/>
            <person name="Kadota M"/>
            <person name="Koyanagi M"/>
            <person name="Keeley SD"/>
            <person name="Tatsumi K"/>
            <person name="Tanaka K"/>
            <person name="Motone F"/>
            <person name="Kageyama Y"/>
            <person name="Nozu R"/>
            <person name="Adachi N"/>
            <person name="Nishimura O"/>
            <person name="Nakagawa R"/>
            <person name="Tanegashima C"/>
            <person name="Kiyatake I"/>
            <person name="Matsumoto R"/>
            <person name="Murakumo K"/>
            <person name="Nishida K"/>
            <person name="Terakita A"/>
            <person name="Kuratani S"/>
            <person name="Sato K"/>
            <person name="Hyodo S Kuraku.S."/>
        </authorList>
    </citation>
    <scope>NUCLEOTIDE SEQUENCE [LARGE SCALE GENOMIC DNA]</scope>
</reference>
<comment type="caution">
    <text evidence="1">The sequence shown here is derived from an EMBL/GenBank/DDBJ whole genome shotgun (WGS) entry which is preliminary data.</text>
</comment>
<sequence>MHRTQWRDKPFPKKRSLRANAQSTMSWYAVPGNSDLCVCRTQRRETAISACACIEHNIVVRCCRKQLSLRGHAQNTTAWYFVPGNSDLCVCRTQRHETVMSVGACTEYNGVVVVLSNSDLCVRMDRTQQRDTLFLETSISACSCTEHNSVNTTSWYVVPVNSDLCVRIHRTQRRGTLFPETEIAACACIEHNVMACRSRKQRSLHVHAQNTTAWCTVPRNSDLCVRRTQPRGMLFPETVISVCACTEHNNVTHHSRKQRSLHAHAQNTMSWYTIPGNRDLFCVDAHNTTVWYVVPGNSDFCVCMHSIQRHGMLILETAIAVCACTEHNVVVRCSRKQ</sequence>
<dbReference type="AlphaFoldDB" id="A0A401RFX4"/>
<proteinExistence type="predicted"/>
<keyword evidence="2" id="KW-1185">Reference proteome</keyword>